<dbReference type="InterPro" id="IPR028082">
    <property type="entry name" value="Peripla_BP_I"/>
</dbReference>
<feature type="domain" description="HTH lacI-type" evidence="4">
    <location>
        <begin position="6"/>
        <end position="45"/>
    </location>
</feature>
<keyword evidence="3" id="KW-0804">Transcription</keyword>
<proteinExistence type="predicted"/>
<dbReference type="GO" id="GO:0000976">
    <property type="term" value="F:transcription cis-regulatory region binding"/>
    <property type="evidence" value="ECO:0007669"/>
    <property type="project" value="TreeGrafter"/>
</dbReference>
<evidence type="ECO:0000313" key="6">
    <source>
        <dbReference type="Proteomes" id="UP000184301"/>
    </source>
</evidence>
<dbReference type="CDD" id="cd01392">
    <property type="entry name" value="HTH_LacI"/>
    <property type="match status" value="1"/>
</dbReference>
<keyword evidence="2" id="KW-0238">DNA-binding</keyword>
<dbReference type="Pfam" id="PF13377">
    <property type="entry name" value="Peripla_BP_3"/>
    <property type="match status" value="1"/>
</dbReference>
<dbReference type="AlphaFoldDB" id="A0A1M6J6J5"/>
<dbReference type="InterPro" id="IPR000843">
    <property type="entry name" value="HTH_LacI"/>
</dbReference>
<evidence type="ECO:0000259" key="4">
    <source>
        <dbReference type="PROSITE" id="PS50932"/>
    </source>
</evidence>
<dbReference type="InterPro" id="IPR010982">
    <property type="entry name" value="Lambda_DNA-bd_dom_sf"/>
</dbReference>
<keyword evidence="1" id="KW-0805">Transcription regulation</keyword>
<dbReference type="SUPFAM" id="SSF47413">
    <property type="entry name" value="lambda repressor-like DNA-binding domains"/>
    <property type="match status" value="1"/>
</dbReference>
<dbReference type="STRING" id="1121950.SAMN02745243_00564"/>
<dbReference type="PANTHER" id="PTHR30146">
    <property type="entry name" value="LACI-RELATED TRANSCRIPTIONAL REPRESSOR"/>
    <property type="match status" value="1"/>
</dbReference>
<dbReference type="Gene3D" id="1.10.260.40">
    <property type="entry name" value="lambda repressor-like DNA-binding domains"/>
    <property type="match status" value="1"/>
</dbReference>
<dbReference type="Gene3D" id="3.40.50.2300">
    <property type="match status" value="2"/>
</dbReference>
<name>A0A1M6J6J5_9FIRM</name>
<dbReference type="PANTHER" id="PTHR30146:SF109">
    <property type="entry name" value="HTH-TYPE TRANSCRIPTIONAL REGULATOR GALS"/>
    <property type="match status" value="1"/>
</dbReference>
<dbReference type="SMART" id="SM00354">
    <property type="entry name" value="HTH_LACI"/>
    <property type="match status" value="1"/>
</dbReference>
<sequence length="337" mass="38839">MKYKAKDIARQLGVSPATVSLVINNKPGVGESKRQEILRKIAELDCEYLLKEGGINRGDIGFIVYKCDGCIIDEYPFFNYLNESVNRAAEEYNYTMTMIYMDKSTPLNERYLTLENFRHAGYIVYAVEMYPEDVEIFRKLKVPCVFVDNPFPSLAVDTVVADNFLGICQAFDYLYEMGHREIGYIKSQFPIICFEERLQAFKDCMRSRGLTLREDFIMEIGYREAETERDVEKYLEAQTELPTAFISDNDLLSCRAIQVFKRRGISVPDEVSFVGFDNRPICSFTEPNVTTIEFSPNEMGRTAVEMLVKKMENTRECTGKYRVATRLIENASVKKIV</sequence>
<evidence type="ECO:0000313" key="5">
    <source>
        <dbReference type="EMBL" id="SHJ42343.1"/>
    </source>
</evidence>
<evidence type="ECO:0000256" key="3">
    <source>
        <dbReference type="ARBA" id="ARBA00023163"/>
    </source>
</evidence>
<dbReference type="InterPro" id="IPR046335">
    <property type="entry name" value="LacI/GalR-like_sensor"/>
</dbReference>
<reference evidence="5 6" key="1">
    <citation type="submission" date="2016-11" db="EMBL/GenBank/DDBJ databases">
        <authorList>
            <person name="Jaros S."/>
            <person name="Januszkiewicz K."/>
            <person name="Wedrychowicz H."/>
        </authorList>
    </citation>
    <scope>NUCLEOTIDE SEQUENCE [LARGE SCALE GENOMIC DNA]</scope>
    <source>
        <strain evidence="5 6">DSM 15480</strain>
    </source>
</reference>
<accession>A0A1M6J6J5</accession>
<protein>
    <submittedName>
        <fullName evidence="5">Transcriptional regulator, LacI family</fullName>
    </submittedName>
</protein>
<organism evidence="5 6">
    <name type="scientific">Hespellia stercorisuis DSM 15480</name>
    <dbReference type="NCBI Taxonomy" id="1121950"/>
    <lineage>
        <taxon>Bacteria</taxon>
        <taxon>Bacillati</taxon>
        <taxon>Bacillota</taxon>
        <taxon>Clostridia</taxon>
        <taxon>Lachnospirales</taxon>
        <taxon>Lachnospiraceae</taxon>
        <taxon>Hespellia</taxon>
    </lineage>
</organism>
<dbReference type="RefSeq" id="WP_073104657.1">
    <property type="nucleotide sequence ID" value="NZ_FQZY01000008.1"/>
</dbReference>
<dbReference type="PROSITE" id="PS50932">
    <property type="entry name" value="HTH_LACI_2"/>
    <property type="match status" value="1"/>
</dbReference>
<evidence type="ECO:0000256" key="1">
    <source>
        <dbReference type="ARBA" id="ARBA00023015"/>
    </source>
</evidence>
<keyword evidence="6" id="KW-1185">Reference proteome</keyword>
<dbReference type="Pfam" id="PF00356">
    <property type="entry name" value="LacI"/>
    <property type="match status" value="1"/>
</dbReference>
<dbReference type="SUPFAM" id="SSF53822">
    <property type="entry name" value="Periplasmic binding protein-like I"/>
    <property type="match status" value="1"/>
</dbReference>
<dbReference type="Proteomes" id="UP000184301">
    <property type="component" value="Unassembled WGS sequence"/>
</dbReference>
<dbReference type="EMBL" id="FQZY01000008">
    <property type="protein sequence ID" value="SHJ42343.1"/>
    <property type="molecule type" value="Genomic_DNA"/>
</dbReference>
<evidence type="ECO:0000256" key="2">
    <source>
        <dbReference type="ARBA" id="ARBA00023125"/>
    </source>
</evidence>
<gene>
    <name evidence="5" type="ORF">SAMN02745243_00564</name>
</gene>
<dbReference type="OrthoDB" id="43195at2"/>
<dbReference type="GO" id="GO:0003700">
    <property type="term" value="F:DNA-binding transcription factor activity"/>
    <property type="evidence" value="ECO:0007669"/>
    <property type="project" value="TreeGrafter"/>
</dbReference>